<dbReference type="EMBL" id="GEDG01020798">
    <property type="protein sequence ID" value="JAP18834.1"/>
    <property type="molecule type" value="Transcribed_RNA"/>
</dbReference>
<proteinExistence type="predicted"/>
<dbReference type="PANTHER" id="PTHR47030:SF2">
    <property type="entry name" value="LIPASE CLASS 3 FAMILY PROTEIN"/>
    <property type="match status" value="1"/>
</dbReference>
<name>A0A0V0HEE8_SOLCH</name>
<dbReference type="InterPro" id="IPR055782">
    <property type="entry name" value="DUF7358"/>
</dbReference>
<dbReference type="AlphaFoldDB" id="A0A0V0HEE8"/>
<keyword evidence="1" id="KW-0472">Membrane</keyword>
<dbReference type="Pfam" id="PF24057">
    <property type="entry name" value="DUF7358"/>
    <property type="match status" value="1"/>
</dbReference>
<keyword evidence="1" id="KW-0812">Transmembrane</keyword>
<sequence length="183" mass="20266">MSPLLPLLPNPNNLRNRSKGFGLGLTFPNSFRKMVPLPAPELKRLRRSAVVLGVSNALIIIMGILIVIVAHSTCGENDGTAPVILMIMVSIIRIGAMIGTGIAQQHTASSILTSQTDLPDSQLAIRQQRRVIFNHFLFHSALALIMCTMDPFYIILGYMEVFDRMKKLTFATTEHNIKVVIEK</sequence>
<reference evidence="3" key="1">
    <citation type="submission" date="2015-12" db="EMBL/GenBank/DDBJ databases">
        <title>Gene expression during late stages of embryo sac development: a critical building block for successful pollen-pistil interactions.</title>
        <authorList>
            <person name="Liu Y."/>
            <person name="Joly V."/>
            <person name="Sabar M."/>
            <person name="Matton D.P."/>
        </authorList>
    </citation>
    <scope>NUCLEOTIDE SEQUENCE</scope>
</reference>
<organism evidence="3">
    <name type="scientific">Solanum chacoense</name>
    <name type="common">Chaco potato</name>
    <dbReference type="NCBI Taxonomy" id="4108"/>
    <lineage>
        <taxon>Eukaryota</taxon>
        <taxon>Viridiplantae</taxon>
        <taxon>Streptophyta</taxon>
        <taxon>Embryophyta</taxon>
        <taxon>Tracheophyta</taxon>
        <taxon>Spermatophyta</taxon>
        <taxon>Magnoliopsida</taxon>
        <taxon>eudicotyledons</taxon>
        <taxon>Gunneridae</taxon>
        <taxon>Pentapetalae</taxon>
        <taxon>asterids</taxon>
        <taxon>lamiids</taxon>
        <taxon>Solanales</taxon>
        <taxon>Solanaceae</taxon>
        <taxon>Solanoideae</taxon>
        <taxon>Solaneae</taxon>
        <taxon>Solanum</taxon>
    </lineage>
</organism>
<keyword evidence="1" id="KW-1133">Transmembrane helix</keyword>
<feature type="domain" description="DUF7358" evidence="2">
    <location>
        <begin position="42"/>
        <end position="151"/>
    </location>
</feature>
<feature type="transmembrane region" description="Helical" evidence="1">
    <location>
        <begin position="83"/>
        <end position="103"/>
    </location>
</feature>
<evidence type="ECO:0000256" key="1">
    <source>
        <dbReference type="SAM" id="Phobius"/>
    </source>
</evidence>
<evidence type="ECO:0000259" key="2">
    <source>
        <dbReference type="Pfam" id="PF24057"/>
    </source>
</evidence>
<evidence type="ECO:0000313" key="3">
    <source>
        <dbReference type="EMBL" id="JAP18834.1"/>
    </source>
</evidence>
<dbReference type="PANTHER" id="PTHR47030">
    <property type="entry name" value="LIPASE CLASS 3 FAMILY PROTEIN"/>
    <property type="match status" value="1"/>
</dbReference>
<accession>A0A0V0HEE8</accession>
<feature type="transmembrane region" description="Helical" evidence="1">
    <location>
        <begin position="49"/>
        <end position="71"/>
    </location>
</feature>
<feature type="transmembrane region" description="Helical" evidence="1">
    <location>
        <begin position="136"/>
        <end position="159"/>
    </location>
</feature>
<protein>
    <submittedName>
        <fullName evidence="3">Putative ovule protein</fullName>
    </submittedName>
</protein>